<dbReference type="RefSeq" id="XP_030978736.1">
    <property type="nucleotide sequence ID" value="XM_031128590.1"/>
</dbReference>
<evidence type="ECO:0000313" key="3">
    <source>
        <dbReference type="RefSeq" id="XP_030978736.1"/>
    </source>
</evidence>
<evidence type="ECO:0000313" key="2">
    <source>
        <dbReference type="Proteomes" id="UP000515153"/>
    </source>
</evidence>
<evidence type="ECO:0000256" key="1">
    <source>
        <dbReference type="SAM" id="SignalP"/>
    </source>
</evidence>
<name>A0A6P8AUZ3_PYRGI</name>
<dbReference type="GO" id="GO:0009277">
    <property type="term" value="C:fungal-type cell wall"/>
    <property type="evidence" value="ECO:0007669"/>
    <property type="project" value="TreeGrafter"/>
</dbReference>
<reference evidence="3" key="3">
    <citation type="submission" date="2025-08" db="UniProtKB">
        <authorList>
            <consortium name="RefSeq"/>
        </authorList>
    </citation>
    <scope>IDENTIFICATION</scope>
    <source>
        <strain evidence="3">NI907</strain>
    </source>
</reference>
<dbReference type="GeneID" id="41963498"/>
<sequence>MQFSVAAVLAFAAAGVSASAFSNGTQVYVTEVVTALTTFCPVATEITAGGKTYTITSATTLTITDCPTGCTVTKPVYTSKVVECKTCNGTAAVPPPAVPTKTGGASASVPVPVGTGSATVSKPPSVPTAAADKVALSGAALAGIVGFAALL</sequence>
<dbReference type="PANTHER" id="PTHR35523:SF1">
    <property type="entry name" value="CELL WALL PROTEIN SED1"/>
    <property type="match status" value="1"/>
</dbReference>
<proteinExistence type="predicted"/>
<dbReference type="GO" id="GO:0005199">
    <property type="term" value="F:structural constituent of cell wall"/>
    <property type="evidence" value="ECO:0007669"/>
    <property type="project" value="InterPro"/>
</dbReference>
<organism evidence="2 3">
    <name type="scientific">Pyricularia grisea</name>
    <name type="common">Crabgrass-specific blast fungus</name>
    <name type="synonym">Magnaporthe grisea</name>
    <dbReference type="NCBI Taxonomy" id="148305"/>
    <lineage>
        <taxon>Eukaryota</taxon>
        <taxon>Fungi</taxon>
        <taxon>Dikarya</taxon>
        <taxon>Ascomycota</taxon>
        <taxon>Pezizomycotina</taxon>
        <taxon>Sordariomycetes</taxon>
        <taxon>Sordariomycetidae</taxon>
        <taxon>Magnaporthales</taxon>
        <taxon>Pyriculariaceae</taxon>
        <taxon>Pyricularia</taxon>
    </lineage>
</organism>
<gene>
    <name evidence="3" type="ORF">PgNI_08595</name>
</gene>
<feature type="signal peptide" evidence="1">
    <location>
        <begin position="1"/>
        <end position="18"/>
    </location>
</feature>
<evidence type="ECO:0008006" key="4">
    <source>
        <dbReference type="Google" id="ProtNLM"/>
    </source>
</evidence>
<dbReference type="OrthoDB" id="4094614at2759"/>
<dbReference type="Proteomes" id="UP000515153">
    <property type="component" value="Chromosome V"/>
</dbReference>
<keyword evidence="2" id="KW-1185">Reference proteome</keyword>
<dbReference type="PANTHER" id="PTHR35523">
    <property type="entry name" value="CELL WALL PROTEIN SED1"/>
    <property type="match status" value="1"/>
</dbReference>
<dbReference type="InterPro" id="IPR038843">
    <property type="entry name" value="Sed1/Spi1"/>
</dbReference>
<reference evidence="2 3" key="1">
    <citation type="journal article" date="2019" name="Mol. Biol. Evol.">
        <title>Blast fungal genomes show frequent chromosomal changes, gene gains and losses, and effector gene turnover.</title>
        <authorList>
            <person name="Gomez Luciano L.B."/>
            <person name="Jason Tsai I."/>
            <person name="Chuma I."/>
            <person name="Tosa Y."/>
            <person name="Chen Y.H."/>
            <person name="Li J.Y."/>
            <person name="Li M.Y."/>
            <person name="Jade Lu M.Y."/>
            <person name="Nakayashiki H."/>
            <person name="Li W.H."/>
        </authorList>
    </citation>
    <scope>NUCLEOTIDE SEQUENCE [LARGE SCALE GENOMIC DNA]</scope>
    <source>
        <strain evidence="2 3">NI907</strain>
    </source>
</reference>
<protein>
    <recommendedName>
        <fullName evidence="4">Clock-controlled protein 6</fullName>
    </recommendedName>
</protein>
<reference evidence="3" key="2">
    <citation type="submission" date="2019-10" db="EMBL/GenBank/DDBJ databases">
        <authorList>
            <consortium name="NCBI Genome Project"/>
        </authorList>
    </citation>
    <scope>NUCLEOTIDE SEQUENCE</scope>
    <source>
        <strain evidence="3">NI907</strain>
    </source>
</reference>
<feature type="chain" id="PRO_5027791610" description="Clock-controlled protein 6" evidence="1">
    <location>
        <begin position="19"/>
        <end position="151"/>
    </location>
</feature>
<keyword evidence="1" id="KW-0732">Signal</keyword>
<dbReference type="KEGG" id="pgri:PgNI_08595"/>
<dbReference type="GO" id="GO:0031505">
    <property type="term" value="P:fungal-type cell wall organization"/>
    <property type="evidence" value="ECO:0007669"/>
    <property type="project" value="InterPro"/>
</dbReference>
<dbReference type="AlphaFoldDB" id="A0A6P8AUZ3"/>
<accession>A0A6P8AUZ3</accession>